<dbReference type="GO" id="GO:0003727">
    <property type="term" value="F:single-stranded RNA binding"/>
    <property type="evidence" value="ECO:0007669"/>
    <property type="project" value="TreeGrafter"/>
</dbReference>
<feature type="region of interest" description="Disordered" evidence="5">
    <location>
        <begin position="318"/>
        <end position="340"/>
    </location>
</feature>
<dbReference type="AlphaFoldDB" id="A0A1Y2SBW6"/>
<keyword evidence="3 4" id="KW-0963">Cytoplasm</keyword>
<evidence type="ECO:0000256" key="3">
    <source>
        <dbReference type="ARBA" id="ARBA00022490"/>
    </source>
</evidence>
<accession>A0A1Y2SBW6</accession>
<organism evidence="6 7">
    <name type="scientific">Xenorhabdus vietnamensis</name>
    <dbReference type="NCBI Taxonomy" id="351656"/>
    <lineage>
        <taxon>Bacteria</taxon>
        <taxon>Pseudomonadati</taxon>
        <taxon>Pseudomonadota</taxon>
        <taxon>Gammaproteobacteria</taxon>
        <taxon>Enterobacterales</taxon>
        <taxon>Morganellaceae</taxon>
        <taxon>Xenorhabdus</taxon>
    </lineage>
</organism>
<dbReference type="RefSeq" id="WP_086109369.1">
    <property type="nucleotide sequence ID" value="NZ_CAWNGD010000002.1"/>
</dbReference>
<dbReference type="GO" id="GO:0043590">
    <property type="term" value="C:bacterial nucleoid"/>
    <property type="evidence" value="ECO:0007669"/>
    <property type="project" value="TreeGrafter"/>
</dbReference>
<dbReference type="EMBL" id="MUBJ01000010">
    <property type="protein sequence ID" value="OTA16192.1"/>
    <property type="molecule type" value="Genomic_DNA"/>
</dbReference>
<proteinExistence type="inferred from homology"/>
<comment type="caution">
    <text evidence="6">The sequence shown here is derived from an EMBL/GenBank/DDBJ whole genome shotgun (WGS) entry which is preliminary data.</text>
</comment>
<comment type="subcellular location">
    <subcellularLocation>
        <location evidence="1 4">Cytoplasm</location>
        <location evidence="1 4">Nucleoid</location>
    </subcellularLocation>
</comment>
<dbReference type="PANTHER" id="PTHR38772:SF1">
    <property type="entry name" value="NUCLEOID-ASSOCIATED PROTEIN YEJK"/>
    <property type="match status" value="1"/>
</dbReference>
<dbReference type="Pfam" id="PF04245">
    <property type="entry name" value="NA37"/>
    <property type="match status" value="1"/>
</dbReference>
<evidence type="ECO:0000256" key="2">
    <source>
        <dbReference type="ARBA" id="ARBA00009035"/>
    </source>
</evidence>
<protein>
    <recommendedName>
        <fullName evidence="4">Nucleoid-associated protein Xvie_02236</fullName>
    </recommendedName>
</protein>
<evidence type="ECO:0000256" key="4">
    <source>
        <dbReference type="HAMAP-Rule" id="MF_00730"/>
    </source>
</evidence>
<dbReference type="OrthoDB" id="9131762at2"/>
<dbReference type="STRING" id="351656.Xvie_02236"/>
<dbReference type="NCBIfam" id="NF001557">
    <property type="entry name" value="PRK00378.1"/>
    <property type="match status" value="1"/>
</dbReference>
<dbReference type="Proteomes" id="UP000194350">
    <property type="component" value="Unassembled WGS sequence"/>
</dbReference>
<reference evidence="6 7" key="1">
    <citation type="submission" date="2016-10" db="EMBL/GenBank/DDBJ databases">
        <title>Systematic genetic and metabolomic analysis of Xenorhabdus and Photorhabdus spp., highlights the requirements for a dual symbiotic and pathogenic life style.</title>
        <authorList>
            <person name="Tobias N.J."/>
            <person name="Wolff H."/>
            <person name="Djahanschiri B."/>
            <person name="Pidot S.J."/>
            <person name="Stinear T.P."/>
            <person name="Ebersberger I."/>
            <person name="Bode H.B."/>
        </authorList>
    </citation>
    <scope>NUCLEOTIDE SEQUENCE [LARGE SCALE GENOMIC DNA]</scope>
    <source>
        <strain evidence="6 7">DSM 22392</strain>
    </source>
</reference>
<name>A0A1Y2SBW6_9GAMM</name>
<keyword evidence="7" id="KW-1185">Reference proteome</keyword>
<evidence type="ECO:0000313" key="7">
    <source>
        <dbReference type="Proteomes" id="UP000194350"/>
    </source>
</evidence>
<evidence type="ECO:0000256" key="5">
    <source>
        <dbReference type="SAM" id="MobiDB-lite"/>
    </source>
</evidence>
<comment type="similarity">
    <text evidence="2 4">Belongs to the YejK family.</text>
</comment>
<dbReference type="HAMAP" id="MF_00730">
    <property type="entry name" value="NdpA"/>
    <property type="match status" value="1"/>
</dbReference>
<sequence length="340" mass="38526">MSLEITQIALHRLIKRGEQTLEMILRDSLLDTNQVVAEMMAELHRVYSAKSKAYGLFNEESELAGSLRHLRNGDEDFLGFSRAATVRLKDELEKYPFAEGGTVLFCQYRYLAVEYLLIAVLNSCNSMSVNDELDVNTTQYLDIPHADIVARIDLTEWETNPESSRYLTFLKGRVGRKVSDFFMDFLAASEGMNAKVQNKGLLQAVDDYCESAQLDKNERQAYRQQVYSYCHEQLQAGEEIKLQELSQELPPLGEQNFQQFSQEQGYKLEESFPADRGTLRQLTKFAGSGGGLTINFDSMLMGERIFWDPATDTLTIKGTPPNLRDQLQRHSGGNNSGGNR</sequence>
<gene>
    <name evidence="6" type="ORF">Xvie_02236</name>
</gene>
<dbReference type="InterPro" id="IPR007358">
    <property type="entry name" value="Nucleoid_associated_NdpA"/>
</dbReference>
<evidence type="ECO:0000256" key="1">
    <source>
        <dbReference type="ARBA" id="ARBA00004453"/>
    </source>
</evidence>
<evidence type="ECO:0000313" key="6">
    <source>
        <dbReference type="EMBL" id="OTA16192.1"/>
    </source>
</evidence>
<dbReference type="GO" id="GO:0005737">
    <property type="term" value="C:cytoplasm"/>
    <property type="evidence" value="ECO:0007669"/>
    <property type="project" value="UniProtKB-UniRule"/>
</dbReference>
<dbReference type="PANTHER" id="PTHR38772">
    <property type="match status" value="1"/>
</dbReference>
<dbReference type="GO" id="GO:0003690">
    <property type="term" value="F:double-stranded DNA binding"/>
    <property type="evidence" value="ECO:0007669"/>
    <property type="project" value="TreeGrafter"/>
</dbReference>